<dbReference type="Pfam" id="PF00583">
    <property type="entry name" value="Acetyltransf_1"/>
    <property type="match status" value="1"/>
</dbReference>
<dbReference type="AlphaFoldDB" id="A0A2H3KJ79"/>
<feature type="domain" description="N-acetyltransferase" evidence="3">
    <location>
        <begin position="10"/>
        <end position="173"/>
    </location>
</feature>
<dbReference type="CDD" id="cd04301">
    <property type="entry name" value="NAT_SF"/>
    <property type="match status" value="1"/>
</dbReference>
<evidence type="ECO:0000256" key="1">
    <source>
        <dbReference type="ARBA" id="ARBA00022679"/>
    </source>
</evidence>
<dbReference type="EMBL" id="LYXE01000118">
    <property type="protein sequence ID" value="PDV97950.1"/>
    <property type="molecule type" value="Genomic_DNA"/>
</dbReference>
<dbReference type="InterPro" id="IPR016181">
    <property type="entry name" value="Acyl_CoA_acyltransferase"/>
</dbReference>
<accession>A0A2H3KJ79</accession>
<organism evidence="4 5">
    <name type="scientific">Candidatus Chloroploca asiatica</name>
    <dbReference type="NCBI Taxonomy" id="1506545"/>
    <lineage>
        <taxon>Bacteria</taxon>
        <taxon>Bacillati</taxon>
        <taxon>Chloroflexota</taxon>
        <taxon>Chloroflexia</taxon>
        <taxon>Chloroflexales</taxon>
        <taxon>Chloroflexineae</taxon>
        <taxon>Oscillochloridaceae</taxon>
        <taxon>Candidatus Chloroploca</taxon>
    </lineage>
</organism>
<evidence type="ECO:0000259" key="3">
    <source>
        <dbReference type="PROSITE" id="PS51186"/>
    </source>
</evidence>
<reference evidence="4 5" key="1">
    <citation type="submission" date="2016-05" db="EMBL/GenBank/DDBJ databases">
        <authorList>
            <person name="Lavstsen T."/>
            <person name="Jespersen J.S."/>
        </authorList>
    </citation>
    <scope>NUCLEOTIDE SEQUENCE [LARGE SCALE GENOMIC DNA]</scope>
    <source>
        <strain evidence="4 5">B7-9</strain>
    </source>
</reference>
<evidence type="ECO:0000256" key="2">
    <source>
        <dbReference type="ARBA" id="ARBA00023315"/>
    </source>
</evidence>
<dbReference type="SUPFAM" id="SSF55729">
    <property type="entry name" value="Acyl-CoA N-acyltransferases (Nat)"/>
    <property type="match status" value="1"/>
</dbReference>
<dbReference type="InterPro" id="IPR000182">
    <property type="entry name" value="GNAT_dom"/>
</dbReference>
<dbReference type="GO" id="GO:0016747">
    <property type="term" value="F:acyltransferase activity, transferring groups other than amino-acyl groups"/>
    <property type="evidence" value="ECO:0007669"/>
    <property type="project" value="InterPro"/>
</dbReference>
<comment type="caution">
    <text evidence="4">The sequence shown here is derived from an EMBL/GenBank/DDBJ whole genome shotgun (WGS) entry which is preliminary data.</text>
</comment>
<evidence type="ECO:0000313" key="5">
    <source>
        <dbReference type="Proteomes" id="UP000220922"/>
    </source>
</evidence>
<sequence length="209" mass="23096">MTPTASTTALVLRPAADAEFWAVARLFAELHQFNAGFDPLFRLAETWEALLYEHFRQTHHAPGACWLLAWRGDEPVGLLLLEAHTDSPLFAARRWAELVALYVVPDQRGSDLGRRMIAVGTQWAAAQGFDRIQLYVTAANTHAKHFYARCGFAPVQEIWRIALTPAPGVIPPPDPSCETNGHAAHQIELGHHHLAMELCASPNVEPPDA</sequence>
<dbReference type="Proteomes" id="UP000220922">
    <property type="component" value="Unassembled WGS sequence"/>
</dbReference>
<evidence type="ECO:0000313" key="4">
    <source>
        <dbReference type="EMBL" id="PDV97950.1"/>
    </source>
</evidence>
<proteinExistence type="predicted"/>
<protein>
    <recommendedName>
        <fullName evidence="3">N-acetyltransferase domain-containing protein</fullName>
    </recommendedName>
</protein>
<dbReference type="OrthoDB" id="151150at2"/>
<dbReference type="InterPro" id="IPR050832">
    <property type="entry name" value="Bact_Acetyltransf"/>
</dbReference>
<dbReference type="RefSeq" id="WP_097653988.1">
    <property type="nucleotide sequence ID" value="NZ_LYXE01000118.1"/>
</dbReference>
<dbReference type="PANTHER" id="PTHR43877:SF2">
    <property type="entry name" value="AMINOALKYLPHOSPHONATE N-ACETYLTRANSFERASE-RELATED"/>
    <property type="match status" value="1"/>
</dbReference>
<keyword evidence="2" id="KW-0012">Acyltransferase</keyword>
<name>A0A2H3KJ79_9CHLR</name>
<keyword evidence="5" id="KW-1185">Reference proteome</keyword>
<dbReference type="Gene3D" id="3.40.630.30">
    <property type="match status" value="1"/>
</dbReference>
<gene>
    <name evidence="4" type="ORF">A9Q02_16860</name>
</gene>
<keyword evidence="1" id="KW-0808">Transferase</keyword>
<dbReference type="PROSITE" id="PS51186">
    <property type="entry name" value="GNAT"/>
    <property type="match status" value="1"/>
</dbReference>
<dbReference type="PANTHER" id="PTHR43877">
    <property type="entry name" value="AMINOALKYLPHOSPHONATE N-ACETYLTRANSFERASE-RELATED-RELATED"/>
    <property type="match status" value="1"/>
</dbReference>